<keyword evidence="3" id="KW-0448">Lipopolysaccharide biosynthesis</keyword>
<keyword evidence="5" id="KW-1185">Reference proteome</keyword>
<dbReference type="EC" id="2.7.7.38" evidence="4"/>
<dbReference type="SUPFAM" id="SSF53448">
    <property type="entry name" value="Nucleotide-diphospho-sugar transferases"/>
    <property type="match status" value="1"/>
</dbReference>
<proteinExistence type="predicted"/>
<dbReference type="Pfam" id="PF02348">
    <property type="entry name" value="CTP_transf_3"/>
    <property type="match status" value="1"/>
</dbReference>
<dbReference type="NCBIfam" id="NF003948">
    <property type="entry name" value="PRK05450.1-1"/>
    <property type="match status" value="1"/>
</dbReference>
<dbReference type="Proteomes" id="UP001176960">
    <property type="component" value="Unassembled WGS sequence"/>
</dbReference>
<accession>A0AA35V473</accession>
<evidence type="ECO:0000256" key="1">
    <source>
        <dbReference type="ARBA" id="ARBA00022679"/>
    </source>
</evidence>
<dbReference type="InterPro" id="IPR003329">
    <property type="entry name" value="Cytidylyl_trans"/>
</dbReference>
<dbReference type="NCBIfam" id="NF003952">
    <property type="entry name" value="PRK05450.1-5"/>
    <property type="match status" value="1"/>
</dbReference>
<dbReference type="RefSeq" id="WP_289841691.1">
    <property type="nucleotide sequence ID" value="NZ_CATKSH010000002.1"/>
</dbReference>
<evidence type="ECO:0000256" key="3">
    <source>
        <dbReference type="ARBA" id="ARBA00022985"/>
    </source>
</evidence>
<evidence type="ECO:0000256" key="2">
    <source>
        <dbReference type="ARBA" id="ARBA00022695"/>
    </source>
</evidence>
<name>A0AA35V473_9PROT</name>
<evidence type="ECO:0000313" key="4">
    <source>
        <dbReference type="EMBL" id="CAI9119604.1"/>
    </source>
</evidence>
<dbReference type="InterPro" id="IPR029044">
    <property type="entry name" value="Nucleotide-diphossugar_trans"/>
</dbReference>
<keyword evidence="2 4" id="KW-0548">Nucleotidyltransferase</keyword>
<dbReference type="PANTHER" id="PTHR42866">
    <property type="entry name" value="3-DEOXY-MANNO-OCTULOSONATE CYTIDYLYLTRANSFERASE"/>
    <property type="match status" value="1"/>
</dbReference>
<gene>
    <name evidence="4" type="ORF">LMG32879_000422</name>
</gene>
<keyword evidence="1 4" id="KW-0808">Transferase</keyword>
<dbReference type="AlphaFoldDB" id="A0AA35V473"/>
<comment type="caution">
    <text evidence="4">The sequence shown here is derived from an EMBL/GenBank/DDBJ whole genome shotgun (WGS) entry which is preliminary data.</text>
</comment>
<dbReference type="CDD" id="cd02517">
    <property type="entry name" value="CMP-KDO-Synthetase"/>
    <property type="match status" value="1"/>
</dbReference>
<sequence length="251" mass="27375">MKPIVIIPSRMASTRLPGKPLAEIGGRPMILRVVERALAANIGPVAVATPDAEIVEAVKVLGVTCILTAPELPSGSDRVHAAINELDPDGRHDVIVNFQGDLPLFVPDDLRRVLRPLEDPQFDIGTLAAPVTSAQERDATSVVKIACDFMPDQDVARSLYFSRAVLPWGEGPLWHHIGVYAWRRQALARFVNAPQSPLERRESLEQLRALDLGLTIGCTRIEAAPHGVDTPHDLARVRAIVAQREGNVRCP</sequence>
<dbReference type="GO" id="GO:0008690">
    <property type="term" value="F:3-deoxy-manno-octulosonate cytidylyltransferase activity"/>
    <property type="evidence" value="ECO:0007669"/>
    <property type="project" value="UniProtKB-EC"/>
</dbReference>
<organism evidence="4 5">
    <name type="scientific">Brytella acorum</name>
    <dbReference type="NCBI Taxonomy" id="2959299"/>
    <lineage>
        <taxon>Bacteria</taxon>
        <taxon>Pseudomonadati</taxon>
        <taxon>Pseudomonadota</taxon>
        <taxon>Alphaproteobacteria</taxon>
        <taxon>Acetobacterales</taxon>
        <taxon>Acetobacteraceae</taxon>
        <taxon>Brytella</taxon>
    </lineage>
</organism>
<dbReference type="Gene3D" id="3.90.550.10">
    <property type="entry name" value="Spore Coat Polysaccharide Biosynthesis Protein SpsA, Chain A"/>
    <property type="match status" value="1"/>
</dbReference>
<dbReference type="PANTHER" id="PTHR42866:SF2">
    <property type="entry name" value="3-DEOXY-MANNO-OCTULOSONATE CYTIDYLYLTRANSFERASE, MITOCHONDRIAL"/>
    <property type="match status" value="1"/>
</dbReference>
<evidence type="ECO:0000313" key="5">
    <source>
        <dbReference type="Proteomes" id="UP001176960"/>
    </source>
</evidence>
<dbReference type="InterPro" id="IPR004528">
    <property type="entry name" value="KdsB"/>
</dbReference>
<dbReference type="EMBL" id="CATKSH010000002">
    <property type="protein sequence ID" value="CAI9119604.1"/>
    <property type="molecule type" value="Genomic_DNA"/>
</dbReference>
<dbReference type="GO" id="GO:0005829">
    <property type="term" value="C:cytosol"/>
    <property type="evidence" value="ECO:0007669"/>
    <property type="project" value="TreeGrafter"/>
</dbReference>
<dbReference type="GO" id="GO:0009103">
    <property type="term" value="P:lipopolysaccharide biosynthetic process"/>
    <property type="evidence" value="ECO:0007669"/>
    <property type="project" value="UniProtKB-KW"/>
</dbReference>
<reference evidence="4" key="1">
    <citation type="submission" date="2023-03" db="EMBL/GenBank/DDBJ databases">
        <authorList>
            <person name="Cleenwerck I."/>
        </authorList>
    </citation>
    <scope>NUCLEOTIDE SEQUENCE</scope>
    <source>
        <strain evidence="4">LMG 32879</strain>
    </source>
</reference>
<protein>
    <submittedName>
        <fullName evidence="4">3-deoxy-manno-octulosonate cytidylyltransferase</fullName>
        <ecNumber evidence="4">2.7.7.38</ecNumber>
    </submittedName>
</protein>